<protein>
    <submittedName>
        <fullName evidence="2">Uncharacterized protein</fullName>
    </submittedName>
</protein>
<keyword evidence="3" id="KW-1185">Reference proteome</keyword>
<evidence type="ECO:0000313" key="2">
    <source>
        <dbReference type="EMBL" id="KAK8377387.1"/>
    </source>
</evidence>
<accession>A0AAW0SRR5</accession>
<dbReference type="AlphaFoldDB" id="A0AAW0SRR5"/>
<proteinExistence type="predicted"/>
<feature type="region of interest" description="Disordered" evidence="1">
    <location>
        <begin position="68"/>
        <end position="99"/>
    </location>
</feature>
<dbReference type="Proteomes" id="UP001487740">
    <property type="component" value="Unassembled WGS sequence"/>
</dbReference>
<gene>
    <name evidence="2" type="ORF">O3P69_013785</name>
</gene>
<sequence>MQRRITTKKPEHRLLPCPHIRTTDRAHGTRRCLGPAAPHGGDRVSLSLPSAEPTASLTCALSLRQDTASSVAASGSSGSGSDKGRRGGQARGGSSQNNMAQFWHGGRAWLRPGVRGGRLGTCYLRRQLAPTRHPSCRAYR</sequence>
<name>A0AAW0SRR5_SCYPA</name>
<organism evidence="2 3">
    <name type="scientific">Scylla paramamosain</name>
    <name type="common">Mud crab</name>
    <dbReference type="NCBI Taxonomy" id="85552"/>
    <lineage>
        <taxon>Eukaryota</taxon>
        <taxon>Metazoa</taxon>
        <taxon>Ecdysozoa</taxon>
        <taxon>Arthropoda</taxon>
        <taxon>Crustacea</taxon>
        <taxon>Multicrustacea</taxon>
        <taxon>Malacostraca</taxon>
        <taxon>Eumalacostraca</taxon>
        <taxon>Eucarida</taxon>
        <taxon>Decapoda</taxon>
        <taxon>Pleocyemata</taxon>
        <taxon>Brachyura</taxon>
        <taxon>Eubrachyura</taxon>
        <taxon>Portunoidea</taxon>
        <taxon>Portunidae</taxon>
        <taxon>Portuninae</taxon>
        <taxon>Scylla</taxon>
    </lineage>
</organism>
<feature type="region of interest" description="Disordered" evidence="1">
    <location>
        <begin position="1"/>
        <end position="49"/>
    </location>
</feature>
<reference evidence="2 3" key="1">
    <citation type="submission" date="2023-03" db="EMBL/GenBank/DDBJ databases">
        <title>High-quality genome of Scylla paramamosain provides insights in environmental adaptation.</title>
        <authorList>
            <person name="Zhang L."/>
        </authorList>
    </citation>
    <scope>NUCLEOTIDE SEQUENCE [LARGE SCALE GENOMIC DNA]</scope>
    <source>
        <strain evidence="2">LZ_2023a</strain>
        <tissue evidence="2">Muscle</tissue>
    </source>
</reference>
<evidence type="ECO:0000313" key="3">
    <source>
        <dbReference type="Proteomes" id="UP001487740"/>
    </source>
</evidence>
<comment type="caution">
    <text evidence="2">The sequence shown here is derived from an EMBL/GenBank/DDBJ whole genome shotgun (WGS) entry which is preliminary data.</text>
</comment>
<dbReference type="EMBL" id="JARAKH010000047">
    <property type="protein sequence ID" value="KAK8377387.1"/>
    <property type="molecule type" value="Genomic_DNA"/>
</dbReference>
<feature type="compositionally biased region" description="Low complexity" evidence="1">
    <location>
        <begin position="68"/>
        <end position="80"/>
    </location>
</feature>
<evidence type="ECO:0000256" key="1">
    <source>
        <dbReference type="SAM" id="MobiDB-lite"/>
    </source>
</evidence>